<evidence type="ECO:0000313" key="3">
    <source>
        <dbReference type="Proteomes" id="UP000271162"/>
    </source>
</evidence>
<dbReference type="Proteomes" id="UP000271162">
    <property type="component" value="Unassembled WGS sequence"/>
</dbReference>
<evidence type="ECO:0000313" key="4">
    <source>
        <dbReference type="WBParaSite" id="NBR_0002044701-mRNA-1"/>
    </source>
</evidence>
<gene>
    <name evidence="2" type="ORF">NBR_LOCUS20448</name>
</gene>
<dbReference type="AlphaFoldDB" id="A0A0N4YT75"/>
<protein>
    <submittedName>
        <fullName evidence="4">Hemicentin-1 (inferred by orthology to a human protein)</fullName>
    </submittedName>
</protein>
<feature type="region of interest" description="Disordered" evidence="1">
    <location>
        <begin position="1"/>
        <end position="20"/>
    </location>
</feature>
<reference evidence="4" key="1">
    <citation type="submission" date="2017-02" db="UniProtKB">
        <authorList>
            <consortium name="WormBaseParasite"/>
        </authorList>
    </citation>
    <scope>IDENTIFICATION</scope>
</reference>
<proteinExistence type="predicted"/>
<evidence type="ECO:0000313" key="2">
    <source>
        <dbReference type="EMBL" id="VDL84185.1"/>
    </source>
</evidence>
<dbReference type="STRING" id="27835.A0A0N4YT75"/>
<dbReference type="WBParaSite" id="NBR_0002044701-mRNA-1">
    <property type="protein sequence ID" value="NBR_0002044701-mRNA-1"/>
    <property type="gene ID" value="NBR_0002044701"/>
</dbReference>
<keyword evidence="3" id="KW-1185">Reference proteome</keyword>
<evidence type="ECO:0000256" key="1">
    <source>
        <dbReference type="SAM" id="MobiDB-lite"/>
    </source>
</evidence>
<reference evidence="2 3" key="2">
    <citation type="submission" date="2018-11" db="EMBL/GenBank/DDBJ databases">
        <authorList>
            <consortium name="Pathogen Informatics"/>
        </authorList>
    </citation>
    <scope>NUCLEOTIDE SEQUENCE [LARGE SCALE GENOMIC DNA]</scope>
</reference>
<accession>A0A0N4YT75</accession>
<dbReference type="EMBL" id="UYSL01025150">
    <property type="protein sequence ID" value="VDL84185.1"/>
    <property type="molecule type" value="Genomic_DNA"/>
</dbReference>
<organism evidence="4">
    <name type="scientific">Nippostrongylus brasiliensis</name>
    <name type="common">Rat hookworm</name>
    <dbReference type="NCBI Taxonomy" id="27835"/>
    <lineage>
        <taxon>Eukaryota</taxon>
        <taxon>Metazoa</taxon>
        <taxon>Ecdysozoa</taxon>
        <taxon>Nematoda</taxon>
        <taxon>Chromadorea</taxon>
        <taxon>Rhabditida</taxon>
        <taxon>Rhabditina</taxon>
        <taxon>Rhabditomorpha</taxon>
        <taxon>Strongyloidea</taxon>
        <taxon>Heligmosomidae</taxon>
        <taxon>Nippostrongylus</taxon>
    </lineage>
</organism>
<sequence>MEDAQTAIRPVPAERKHQDKEDQVTALLIRTENLSSEKEPKEAIVYGDMAVCLREAWRGLQKQLMLRGYLLKETLTFFRLAER</sequence>
<name>A0A0N4YT75_NIPBR</name>